<feature type="region of interest" description="Disordered" evidence="2">
    <location>
        <begin position="205"/>
        <end position="240"/>
    </location>
</feature>
<dbReference type="GeneTree" id="ENSGT00940000154630"/>
<evidence type="ECO:0000313" key="3">
    <source>
        <dbReference type="Ensembl" id="ENSLOCP00000007599.1"/>
    </source>
</evidence>
<name>W5MGU0_LEPOC</name>
<dbReference type="AlphaFoldDB" id="W5MGU0"/>
<dbReference type="InParanoid" id="W5MGU0"/>
<dbReference type="PANTHER" id="PTHR15901">
    <property type="entry name" value="TESTICULAR HAPLOID EXPRESSED GENE PROTEIN"/>
    <property type="match status" value="1"/>
</dbReference>
<dbReference type="Bgee" id="ENSLOCG00000006291">
    <property type="expression patterns" value="Expressed in testis and 8 other cell types or tissues"/>
</dbReference>
<dbReference type="HOGENOM" id="CLU_061711_1_1_1"/>
<dbReference type="STRING" id="7918.ENSLOCP00000007599"/>
<reference evidence="3" key="2">
    <citation type="submission" date="2025-08" db="UniProtKB">
        <authorList>
            <consortium name="Ensembl"/>
        </authorList>
    </citation>
    <scope>IDENTIFICATION</scope>
</reference>
<dbReference type="EMBL" id="AHAT01010794">
    <property type="status" value="NOT_ANNOTATED_CDS"/>
    <property type="molecule type" value="Genomic_DNA"/>
</dbReference>
<keyword evidence="4" id="KW-1185">Reference proteome</keyword>
<proteinExistence type="predicted"/>
<evidence type="ECO:0000256" key="2">
    <source>
        <dbReference type="SAM" id="MobiDB-lite"/>
    </source>
</evidence>
<dbReference type="EMBL" id="AHAT01010795">
    <property type="status" value="NOT_ANNOTATED_CDS"/>
    <property type="molecule type" value="Genomic_DNA"/>
</dbReference>
<dbReference type="Pfam" id="PF14912">
    <property type="entry name" value="THEG"/>
    <property type="match status" value="2"/>
</dbReference>
<dbReference type="FunCoup" id="W5MGU0">
    <property type="interactions" value="60"/>
</dbReference>
<reference evidence="3" key="3">
    <citation type="submission" date="2025-09" db="UniProtKB">
        <authorList>
            <consortium name="Ensembl"/>
        </authorList>
    </citation>
    <scope>IDENTIFICATION</scope>
</reference>
<evidence type="ECO:0000313" key="4">
    <source>
        <dbReference type="Proteomes" id="UP000018468"/>
    </source>
</evidence>
<sequence length="240" mass="26329">QGLSVPSSVPPCQLIPVFFCRRSVYWLDALPSERNNFDTASLFSGSLEGIIQPKNTHINIPRRPSPVWTVSTAALRALPSERLQVLARPQAPSLHWMPDRPLVSEVSEAVLRAVPSARVCQLAQPKRLAPLWASAETSGDPSLSEAPRCAGVSPRIDLLATPKAEHRLYRPDRDVAWPVPPSARAAVASDRLLVLAKPRARRALSDGCDPYRVSSPARRAQATPRTLELSAPLARKQRQK</sequence>
<dbReference type="Ensembl" id="ENSLOCT00000007608.1">
    <property type="protein sequence ID" value="ENSLOCP00000007599.1"/>
    <property type="gene ID" value="ENSLOCG00000006291.1"/>
</dbReference>
<dbReference type="Proteomes" id="UP000018468">
    <property type="component" value="Linkage group LG19"/>
</dbReference>
<accession>W5MGU0</accession>
<dbReference type="PANTHER" id="PTHR15901:SF16">
    <property type="entry name" value="TESTICULAR HAPLOID EXPRESSED GENE PROTEIN"/>
    <property type="match status" value="1"/>
</dbReference>
<protein>
    <submittedName>
        <fullName evidence="3">Sperm microtubule associated protein 2</fullName>
    </submittedName>
</protein>
<dbReference type="eggNOG" id="ENOG502S0P4">
    <property type="taxonomic scope" value="Eukaryota"/>
</dbReference>
<dbReference type="InterPro" id="IPR006623">
    <property type="entry name" value="THEG"/>
</dbReference>
<reference evidence="4" key="1">
    <citation type="submission" date="2011-12" db="EMBL/GenBank/DDBJ databases">
        <title>The Draft Genome of Lepisosteus oculatus.</title>
        <authorList>
            <consortium name="The Broad Institute Genome Assembly &amp; Analysis Group"/>
            <consortium name="Computational R&amp;D Group"/>
            <consortium name="and Sequencing Platform"/>
            <person name="Di Palma F."/>
            <person name="Alfoldi J."/>
            <person name="Johnson J."/>
            <person name="Berlin A."/>
            <person name="Gnerre S."/>
            <person name="Jaffe D."/>
            <person name="MacCallum I."/>
            <person name="Young S."/>
            <person name="Walker B.J."/>
            <person name="Lander E.S."/>
            <person name="Lindblad-Toh K."/>
        </authorList>
    </citation>
    <scope>NUCLEOTIDE SEQUENCE [LARGE SCALE GENOMIC DNA]</scope>
</reference>
<dbReference type="SMART" id="SM00705">
    <property type="entry name" value="THEG"/>
    <property type="match status" value="5"/>
</dbReference>
<dbReference type="GO" id="GO:0007283">
    <property type="term" value="P:spermatogenesis"/>
    <property type="evidence" value="ECO:0000318"/>
    <property type="project" value="GO_Central"/>
</dbReference>
<organism evidence="3 4">
    <name type="scientific">Lepisosteus oculatus</name>
    <name type="common">Spotted gar</name>
    <dbReference type="NCBI Taxonomy" id="7918"/>
    <lineage>
        <taxon>Eukaryota</taxon>
        <taxon>Metazoa</taxon>
        <taxon>Chordata</taxon>
        <taxon>Craniata</taxon>
        <taxon>Vertebrata</taxon>
        <taxon>Euteleostomi</taxon>
        <taxon>Actinopterygii</taxon>
        <taxon>Neopterygii</taxon>
        <taxon>Holostei</taxon>
        <taxon>Semionotiformes</taxon>
        <taxon>Lepisosteidae</taxon>
        <taxon>Lepisosteus</taxon>
    </lineage>
</organism>
<keyword evidence="1" id="KW-0677">Repeat</keyword>
<dbReference type="OMA" id="YWVDKIP"/>
<evidence type="ECO:0000256" key="1">
    <source>
        <dbReference type="ARBA" id="ARBA00022737"/>
    </source>
</evidence>
<dbReference type="InterPro" id="IPR042401">
    <property type="entry name" value="SPMAP2-like"/>
</dbReference>